<reference evidence="1 2" key="1">
    <citation type="submission" date="2019-02" db="EMBL/GenBank/DDBJ databases">
        <title>Deep-cultivation of Planctomycetes and their phenomic and genomic characterization uncovers novel biology.</title>
        <authorList>
            <person name="Wiegand S."/>
            <person name="Jogler M."/>
            <person name="Boedeker C."/>
            <person name="Pinto D."/>
            <person name="Vollmers J."/>
            <person name="Rivas-Marin E."/>
            <person name="Kohn T."/>
            <person name="Peeters S.H."/>
            <person name="Heuer A."/>
            <person name="Rast P."/>
            <person name="Oberbeckmann S."/>
            <person name="Bunk B."/>
            <person name="Jeske O."/>
            <person name="Meyerdierks A."/>
            <person name="Storesund J.E."/>
            <person name="Kallscheuer N."/>
            <person name="Luecker S."/>
            <person name="Lage O.M."/>
            <person name="Pohl T."/>
            <person name="Merkel B.J."/>
            <person name="Hornburger P."/>
            <person name="Mueller R.-W."/>
            <person name="Bruemmer F."/>
            <person name="Labrenz M."/>
            <person name="Spormann A.M."/>
            <person name="Op den Camp H."/>
            <person name="Overmann J."/>
            <person name="Amann R."/>
            <person name="Jetten M.S.M."/>
            <person name="Mascher T."/>
            <person name="Medema M.H."/>
            <person name="Devos D.P."/>
            <person name="Kaster A.-K."/>
            <person name="Ovreas L."/>
            <person name="Rohde M."/>
            <person name="Galperin M.Y."/>
            <person name="Jogler C."/>
        </authorList>
    </citation>
    <scope>NUCLEOTIDE SEQUENCE [LARGE SCALE GENOMIC DNA]</scope>
    <source>
        <strain evidence="1 2">TBK1r</strain>
    </source>
</reference>
<dbReference type="Proteomes" id="UP000318081">
    <property type="component" value="Chromosome"/>
</dbReference>
<name>A0ABX5Y1J0_9BACT</name>
<dbReference type="EMBL" id="CP036432">
    <property type="protein sequence ID" value="QDV87396.1"/>
    <property type="molecule type" value="Genomic_DNA"/>
</dbReference>
<evidence type="ECO:0000313" key="2">
    <source>
        <dbReference type="Proteomes" id="UP000318081"/>
    </source>
</evidence>
<protein>
    <submittedName>
        <fullName evidence="1">Uncharacterized protein</fullName>
    </submittedName>
</protein>
<organism evidence="1 2">
    <name type="scientific">Stieleria magnilauensis</name>
    <dbReference type="NCBI Taxonomy" id="2527963"/>
    <lineage>
        <taxon>Bacteria</taxon>
        <taxon>Pseudomonadati</taxon>
        <taxon>Planctomycetota</taxon>
        <taxon>Planctomycetia</taxon>
        <taxon>Pirellulales</taxon>
        <taxon>Pirellulaceae</taxon>
        <taxon>Stieleria</taxon>
    </lineage>
</organism>
<accession>A0ABX5Y1J0</accession>
<proteinExistence type="predicted"/>
<evidence type="ECO:0000313" key="1">
    <source>
        <dbReference type="EMBL" id="QDV87396.1"/>
    </source>
</evidence>
<keyword evidence="2" id="KW-1185">Reference proteome</keyword>
<gene>
    <name evidence="1" type="ORF">TBK1r_64260</name>
</gene>
<sequence>MHVRRFNPSGIEAFRKFLRTCRDAPSTPTPWEVLESDEFTSLTTETIEIESRSFDSRREAAEYLHAKLDCISAETLRKDDGLWTWLSLFFFDQICPAVAGNRKVRNDYTYVYMPHESRYFYRHLLFVAWYVQHIAPSHNRLFLDTSVHNLDKYTSDVFKRLYITRIPCVFEVLDRLYWDDSTGRPRKGLTNPGKVVAGNLMHRFPIRIRQLEKTYDLQSLTADQLIELLGSEFQQFR</sequence>